<evidence type="ECO:0000256" key="4">
    <source>
        <dbReference type="ARBA" id="ARBA00022963"/>
    </source>
</evidence>
<dbReference type="EMBL" id="PYWC01000063">
    <property type="protein sequence ID" value="PWW74289.1"/>
    <property type="molecule type" value="Genomic_DNA"/>
</dbReference>
<comment type="caution">
    <text evidence="7">The sequence shown here is derived from an EMBL/GenBank/DDBJ whole genome shotgun (WGS) entry which is preliminary data.</text>
</comment>
<dbReference type="InterPro" id="IPR015679">
    <property type="entry name" value="PLipase_D_fam"/>
</dbReference>
<feature type="domain" description="PLD phosphodiesterase" evidence="6">
    <location>
        <begin position="135"/>
        <end position="162"/>
    </location>
</feature>
<evidence type="ECO:0000256" key="2">
    <source>
        <dbReference type="ARBA" id="ARBA00022737"/>
    </source>
</evidence>
<dbReference type="InterPro" id="IPR001736">
    <property type="entry name" value="PLipase_D/transphosphatidylase"/>
</dbReference>
<keyword evidence="3" id="KW-0378">Hydrolase</keyword>
<accession>A0A317SIK6</accession>
<evidence type="ECO:0000313" key="7">
    <source>
        <dbReference type="EMBL" id="PWW74289.1"/>
    </source>
</evidence>
<dbReference type="PANTHER" id="PTHR18896:SF128">
    <property type="entry name" value="PHOSPHOLIPASE"/>
    <property type="match status" value="1"/>
</dbReference>
<dbReference type="OrthoDB" id="14911at2759"/>
<evidence type="ECO:0000256" key="5">
    <source>
        <dbReference type="ARBA" id="ARBA00023098"/>
    </source>
</evidence>
<keyword evidence="4" id="KW-0442">Lipid degradation</keyword>
<dbReference type="AlphaFoldDB" id="A0A317SIK6"/>
<dbReference type="GO" id="GO:0009395">
    <property type="term" value="P:phospholipid catabolic process"/>
    <property type="evidence" value="ECO:0007669"/>
    <property type="project" value="TreeGrafter"/>
</dbReference>
<dbReference type="Gene3D" id="3.30.870.10">
    <property type="entry name" value="Endonuclease Chain A"/>
    <property type="match status" value="1"/>
</dbReference>
<dbReference type="PROSITE" id="PS50035">
    <property type="entry name" value="PLD"/>
    <property type="match status" value="1"/>
</dbReference>
<name>A0A317SIK6_9PEZI</name>
<dbReference type="EC" id="3.1.4.4" evidence="1"/>
<evidence type="ECO:0000313" key="8">
    <source>
        <dbReference type="Proteomes" id="UP000246991"/>
    </source>
</evidence>
<dbReference type="Proteomes" id="UP000246991">
    <property type="component" value="Unassembled WGS sequence"/>
</dbReference>
<keyword evidence="2" id="KW-0677">Repeat</keyword>
<evidence type="ECO:0000259" key="6">
    <source>
        <dbReference type="PROSITE" id="PS50035"/>
    </source>
</evidence>
<dbReference type="PANTHER" id="PTHR18896">
    <property type="entry name" value="PHOSPHOLIPASE D"/>
    <property type="match status" value="1"/>
</dbReference>
<organism evidence="7 8">
    <name type="scientific">Tuber magnatum</name>
    <name type="common">white Piedmont truffle</name>
    <dbReference type="NCBI Taxonomy" id="42249"/>
    <lineage>
        <taxon>Eukaryota</taxon>
        <taxon>Fungi</taxon>
        <taxon>Dikarya</taxon>
        <taxon>Ascomycota</taxon>
        <taxon>Pezizomycotina</taxon>
        <taxon>Pezizomycetes</taxon>
        <taxon>Pezizales</taxon>
        <taxon>Tuberaceae</taxon>
        <taxon>Tuber</taxon>
    </lineage>
</organism>
<evidence type="ECO:0000256" key="3">
    <source>
        <dbReference type="ARBA" id="ARBA00022801"/>
    </source>
</evidence>
<dbReference type="STRING" id="42249.A0A317SIK6"/>
<gene>
    <name evidence="7" type="ORF">C7212DRAFT_353423</name>
</gene>
<evidence type="ECO:0000256" key="1">
    <source>
        <dbReference type="ARBA" id="ARBA00012027"/>
    </source>
</evidence>
<dbReference type="GO" id="GO:0004630">
    <property type="term" value="F:phospholipase D activity"/>
    <property type="evidence" value="ECO:0007669"/>
    <property type="project" value="UniProtKB-EC"/>
</dbReference>
<reference evidence="7 8" key="1">
    <citation type="submission" date="2018-03" db="EMBL/GenBank/DDBJ databases">
        <title>Genomes of Pezizomycetes fungi and the evolution of truffles.</title>
        <authorList>
            <person name="Murat C."/>
            <person name="Payen T."/>
            <person name="Noel B."/>
            <person name="Kuo A."/>
            <person name="Martin F.M."/>
        </authorList>
    </citation>
    <scope>NUCLEOTIDE SEQUENCE [LARGE SCALE GENOMIC DNA]</scope>
    <source>
        <strain evidence="7">091103-1</strain>
    </source>
</reference>
<protein>
    <recommendedName>
        <fullName evidence="1">phospholipase D</fullName>
        <ecNumber evidence="1">3.1.4.4</ecNumber>
    </recommendedName>
</protein>
<keyword evidence="8" id="KW-1185">Reference proteome</keyword>
<proteinExistence type="predicted"/>
<dbReference type="SUPFAM" id="SSF56024">
    <property type="entry name" value="Phospholipase D/nuclease"/>
    <property type="match status" value="1"/>
</dbReference>
<keyword evidence="5" id="KW-0443">Lipid metabolism</keyword>
<sequence length="414" mass="46701">MTPCRHKLVYLRDRLVKCKNLINRNHRHGELHERFVDEKREQIKAEDRFGSFAEIRMGNSVEWSVDGRWRLDKVLKGKAEAGVKIYITVLAYLQYYTTKSLLENLCPRDSPGHGIIVVMRRPGHSPFEHAADVTFYWAHHGKSIVIDHKVAFAGGLDLCFGGWDLKQHPLADVRPVGIKNEIWSGQDFSNNRVMGFRGYRDYGRIPWHDVSLGFVGPAVLVLAQHFVSRWNFVKRDKSILHILGSSSLTLRGIFLEFRARDFLSEDTSDIHFTPIMSLQMACPKGSCQVQIVRSAADWSHGILKEDSIANAYKKLISGTQHYVYSTGAGQAPIRNTIGCAIVHAALRAAKEKRKFRVIVVIPSIPGFPGDLRDNTATGTRAIIDCRSTGSFSAVILTKQVCLSFVCFFYLTVVE</sequence>
<dbReference type="Pfam" id="PF00614">
    <property type="entry name" value="PLDc"/>
    <property type="match status" value="1"/>
</dbReference>